<keyword evidence="1" id="KW-1185">Reference proteome</keyword>
<evidence type="ECO:0000313" key="2">
    <source>
        <dbReference type="WBParaSite" id="ACRNAN_scaffold6959.g16833.t1"/>
    </source>
</evidence>
<dbReference type="InterPro" id="IPR042171">
    <property type="entry name" value="Acyl-CoA_hotdog"/>
</dbReference>
<dbReference type="SUPFAM" id="SSF54637">
    <property type="entry name" value="Thioesterase/thiol ester dehydrase-isomerase"/>
    <property type="match status" value="1"/>
</dbReference>
<dbReference type="InterPro" id="IPR029069">
    <property type="entry name" value="HotDog_dom_sf"/>
</dbReference>
<reference evidence="2" key="1">
    <citation type="submission" date="2022-11" db="UniProtKB">
        <authorList>
            <consortium name="WormBaseParasite"/>
        </authorList>
    </citation>
    <scope>IDENTIFICATION</scope>
</reference>
<evidence type="ECO:0000313" key="1">
    <source>
        <dbReference type="Proteomes" id="UP000887540"/>
    </source>
</evidence>
<proteinExistence type="predicted"/>
<sequence>MHSNEEFWKIFIDVQKIEKFDGNTWRTSKNHVRGEVFNDRIYGGQLVAQSYIIAKSLFPGKYLSKIETNFIGPGTALEVMDYHVENLPNNLTKIIVKQNGKFISKSFLRFDEVPHSLIENVHVDENLQTNIQHPTSYCEMEELLNNPDINNYPKEHKLFIESVCSLKFFENVGIVGVG</sequence>
<dbReference type="WBParaSite" id="ACRNAN_scaffold6959.g16833.t1">
    <property type="protein sequence ID" value="ACRNAN_scaffold6959.g16833.t1"/>
    <property type="gene ID" value="ACRNAN_scaffold6959.g16833"/>
</dbReference>
<protein>
    <submittedName>
        <fullName evidence="2">Uncharacterized protein</fullName>
    </submittedName>
</protein>
<accession>A0A914ED73</accession>
<organism evidence="1 2">
    <name type="scientific">Acrobeloides nanus</name>
    <dbReference type="NCBI Taxonomy" id="290746"/>
    <lineage>
        <taxon>Eukaryota</taxon>
        <taxon>Metazoa</taxon>
        <taxon>Ecdysozoa</taxon>
        <taxon>Nematoda</taxon>
        <taxon>Chromadorea</taxon>
        <taxon>Rhabditida</taxon>
        <taxon>Tylenchina</taxon>
        <taxon>Cephalobomorpha</taxon>
        <taxon>Cephaloboidea</taxon>
        <taxon>Cephalobidae</taxon>
        <taxon>Acrobeloides</taxon>
    </lineage>
</organism>
<dbReference type="Proteomes" id="UP000887540">
    <property type="component" value="Unplaced"/>
</dbReference>
<dbReference type="AlphaFoldDB" id="A0A914ED73"/>
<dbReference type="Gene3D" id="2.40.160.210">
    <property type="entry name" value="Acyl-CoA thioesterase, double hotdog domain"/>
    <property type="match status" value="1"/>
</dbReference>
<name>A0A914ED73_9BILA</name>